<dbReference type="EMBL" id="JAESVG020000002">
    <property type="protein sequence ID" value="KAG8630082.1"/>
    <property type="molecule type" value="Genomic_DNA"/>
</dbReference>
<comment type="caution">
    <text evidence="1">The sequence shown here is derived from an EMBL/GenBank/DDBJ whole genome shotgun (WGS) entry which is preliminary data.</text>
</comment>
<sequence length="330" mass="37300">MTSMYLGIGVSSAEWEDIGAECLAYHEDEFVAAAQRDQGLKWLMYPPRGVSILTTSSLNISETAARPEIFMLALCGPRGKRPSDTELIQIASTLERYVRGVGDQAQPTLPAFRRSQGAELAQVVGAIDTTVPGTWLREWTTRSEGASRRYAKNWYECRAAHIIASTLRERIATYRAVPGYQTGTPIPCDLIIALGHTNFPSRRQRDLLAHAGTGKNSLYAIDVVSKTLFGEEMRLRYITLQVIHRLECTKIAFRICMHLMAPLRNVDPDRDMLEDEPRTEATEEDYWRNFGQVILTGGWARRAARLSKEFQRRMQEAFERQHGSTDVDSE</sequence>
<keyword evidence="2" id="KW-1185">Reference proteome</keyword>
<dbReference type="Proteomes" id="UP000809789">
    <property type="component" value="Unassembled WGS sequence"/>
</dbReference>
<organism evidence="1 2">
    <name type="scientific">Elsinoe batatas</name>
    <dbReference type="NCBI Taxonomy" id="2601811"/>
    <lineage>
        <taxon>Eukaryota</taxon>
        <taxon>Fungi</taxon>
        <taxon>Dikarya</taxon>
        <taxon>Ascomycota</taxon>
        <taxon>Pezizomycotina</taxon>
        <taxon>Dothideomycetes</taxon>
        <taxon>Dothideomycetidae</taxon>
        <taxon>Myriangiales</taxon>
        <taxon>Elsinoaceae</taxon>
        <taxon>Elsinoe</taxon>
    </lineage>
</organism>
<proteinExistence type="predicted"/>
<accession>A0A8K0L6G1</accession>
<name>A0A8K0L6G1_9PEZI</name>
<gene>
    <name evidence="1" type="ORF">KVT40_001701</name>
</gene>
<dbReference type="OrthoDB" id="10278861at2759"/>
<evidence type="ECO:0000313" key="2">
    <source>
        <dbReference type="Proteomes" id="UP000809789"/>
    </source>
</evidence>
<dbReference type="AlphaFoldDB" id="A0A8K0L6G1"/>
<protein>
    <submittedName>
        <fullName evidence="1">Uncharacterized protein</fullName>
    </submittedName>
</protein>
<evidence type="ECO:0000313" key="1">
    <source>
        <dbReference type="EMBL" id="KAG8630082.1"/>
    </source>
</evidence>
<reference evidence="1" key="1">
    <citation type="submission" date="2021-07" db="EMBL/GenBank/DDBJ databases">
        <title>Elsinoe batatas strain:CRI-CJ2 Genome sequencing and assembly.</title>
        <authorList>
            <person name="Huang L."/>
        </authorList>
    </citation>
    <scope>NUCLEOTIDE SEQUENCE</scope>
    <source>
        <strain evidence="1">CRI-CJ2</strain>
    </source>
</reference>